<dbReference type="GO" id="GO:1990112">
    <property type="term" value="C:RQC complex"/>
    <property type="evidence" value="ECO:0007669"/>
    <property type="project" value="TreeGrafter"/>
</dbReference>
<feature type="non-terminal residue" evidence="3">
    <location>
        <position position="234"/>
    </location>
</feature>
<dbReference type="GO" id="GO:0072344">
    <property type="term" value="P:rescue of stalled ribosome"/>
    <property type="evidence" value="ECO:0007669"/>
    <property type="project" value="TreeGrafter"/>
</dbReference>
<evidence type="ECO:0000256" key="1">
    <source>
        <dbReference type="SAM" id="Coils"/>
    </source>
</evidence>
<dbReference type="PANTHER" id="PTHR15239:SF6">
    <property type="entry name" value="RIBOSOME QUALITY CONTROL COMPLEX SUBUNIT NEMF"/>
    <property type="match status" value="1"/>
</dbReference>
<evidence type="ECO:0000259" key="2">
    <source>
        <dbReference type="Pfam" id="PF05670"/>
    </source>
</evidence>
<organism evidence="3">
    <name type="scientific">marine sediment metagenome</name>
    <dbReference type="NCBI Taxonomy" id="412755"/>
    <lineage>
        <taxon>unclassified sequences</taxon>
        <taxon>metagenomes</taxon>
        <taxon>ecological metagenomes</taxon>
    </lineage>
</organism>
<comment type="caution">
    <text evidence="3">The sequence shown here is derived from an EMBL/GenBank/DDBJ whole genome shotgun (WGS) entry which is preliminary data.</text>
</comment>
<accession>X0SUM5</accession>
<dbReference type="InterPro" id="IPR008532">
    <property type="entry name" value="NFACT_RNA-bd"/>
</dbReference>
<proteinExistence type="predicted"/>
<dbReference type="Pfam" id="PF05670">
    <property type="entry name" value="NFACT-R_1"/>
    <property type="match status" value="1"/>
</dbReference>
<evidence type="ECO:0000313" key="3">
    <source>
        <dbReference type="EMBL" id="GAF78856.1"/>
    </source>
</evidence>
<protein>
    <recommendedName>
        <fullName evidence="2">NFACT RNA-binding domain-containing protein</fullName>
    </recommendedName>
</protein>
<gene>
    <name evidence="3" type="ORF">S01H1_13804</name>
</gene>
<name>X0SUM5_9ZZZZ</name>
<dbReference type="InterPro" id="IPR051608">
    <property type="entry name" value="RQC_Subunit_NEMF"/>
</dbReference>
<sequence>MLKMTIKLDITKSLEKNAGIYFEASKKAKKKLEGANAALERSLQKLEKAKKEQVKEVEKVKQKEVKKEWYEKFHWFISSEGFLCIGGRDAATNEIVIKKHTDKDDLVFHTQIAGSGFFVVKTDGKKVSESTLNETAQAVGSYSRAWKLGLSIQEVFYVNPEQVSKKAKPGEFIARGAFMIYGKKNILTVDLKLAVGIKAGKIIGGPVDAVKKNAEKFVLIIQGREKASAAAKKI</sequence>
<feature type="coiled-coil region" evidence="1">
    <location>
        <begin position="25"/>
        <end position="66"/>
    </location>
</feature>
<reference evidence="3" key="1">
    <citation type="journal article" date="2014" name="Front. Microbiol.">
        <title>High frequency of phylogenetically diverse reductive dehalogenase-homologous genes in deep subseafloor sedimentary metagenomes.</title>
        <authorList>
            <person name="Kawai M."/>
            <person name="Futagami T."/>
            <person name="Toyoda A."/>
            <person name="Takaki Y."/>
            <person name="Nishi S."/>
            <person name="Hori S."/>
            <person name="Arai W."/>
            <person name="Tsubouchi T."/>
            <person name="Morono Y."/>
            <person name="Uchiyama I."/>
            <person name="Ito T."/>
            <person name="Fujiyama A."/>
            <person name="Inagaki F."/>
            <person name="Takami H."/>
        </authorList>
    </citation>
    <scope>NUCLEOTIDE SEQUENCE</scope>
    <source>
        <strain evidence="3">Expedition CK06-06</strain>
    </source>
</reference>
<dbReference type="GO" id="GO:0043023">
    <property type="term" value="F:ribosomal large subunit binding"/>
    <property type="evidence" value="ECO:0007669"/>
    <property type="project" value="TreeGrafter"/>
</dbReference>
<feature type="domain" description="NFACT RNA-binding" evidence="2">
    <location>
        <begin position="72"/>
        <end position="182"/>
    </location>
</feature>
<dbReference type="GO" id="GO:0000049">
    <property type="term" value="F:tRNA binding"/>
    <property type="evidence" value="ECO:0007669"/>
    <property type="project" value="TreeGrafter"/>
</dbReference>
<dbReference type="EMBL" id="BARS01007139">
    <property type="protein sequence ID" value="GAF78856.1"/>
    <property type="molecule type" value="Genomic_DNA"/>
</dbReference>
<dbReference type="AlphaFoldDB" id="X0SUM5"/>
<dbReference type="PANTHER" id="PTHR15239">
    <property type="entry name" value="NUCLEAR EXPORT MEDIATOR FACTOR NEMF"/>
    <property type="match status" value="1"/>
</dbReference>
<keyword evidence="1" id="KW-0175">Coiled coil</keyword>